<dbReference type="EMBL" id="PSUL01000021">
    <property type="protein sequence ID" value="PPF13324.1"/>
    <property type="molecule type" value="Genomic_DNA"/>
</dbReference>
<proteinExistence type="predicted"/>
<keyword evidence="1" id="KW-0732">Signal</keyword>
<evidence type="ECO:0000313" key="4">
    <source>
        <dbReference type="Proteomes" id="UP000237881"/>
    </source>
</evidence>
<evidence type="ECO:0008006" key="6">
    <source>
        <dbReference type="Google" id="ProtNLM"/>
    </source>
</evidence>
<evidence type="ECO:0000313" key="2">
    <source>
        <dbReference type="EMBL" id="PPF13324.1"/>
    </source>
</evidence>
<dbReference type="RefSeq" id="WP_104248971.1">
    <property type="nucleotide sequence ID" value="NZ_PSUD01000017.1"/>
</dbReference>
<comment type="caution">
    <text evidence="2">The sequence shown here is derived from an EMBL/GenBank/DDBJ whole genome shotgun (WGS) entry which is preliminary data.</text>
</comment>
<sequence length="184" mass="18131">MQLRSPTAAALLALALALAIGMSGCACGTAIDIPDSARGKSATSAPTATPAPTAVEQDVDCAGALPVTTIEQDTGLPAGSVVLAAARDTCSYALAGNDSAVVLILHRGPLLETFTGEGKAIGAVPISLGTAAYWLEGLAPAPSELAVLAGGWELRIISSVGKQSTLVDWAVSALASVGVPLAVA</sequence>
<protein>
    <recommendedName>
        <fullName evidence="6">DUF3558 domain-containing protein</fullName>
    </recommendedName>
</protein>
<organism evidence="2 4">
    <name type="scientific">Rathayibacter rathayi</name>
    <name type="common">Corynebacterium rathayi</name>
    <dbReference type="NCBI Taxonomy" id="33887"/>
    <lineage>
        <taxon>Bacteria</taxon>
        <taxon>Bacillati</taxon>
        <taxon>Actinomycetota</taxon>
        <taxon>Actinomycetes</taxon>
        <taxon>Micrococcales</taxon>
        <taxon>Microbacteriaceae</taxon>
        <taxon>Rathayibacter</taxon>
    </lineage>
</organism>
<evidence type="ECO:0000313" key="5">
    <source>
        <dbReference type="Proteomes" id="UP000239698"/>
    </source>
</evidence>
<name>A0ABD6W7Y4_RATRA</name>
<gene>
    <name evidence="2" type="ORF">C5C04_09760</name>
    <name evidence="3" type="ORF">C5C40_10875</name>
</gene>
<dbReference type="Proteomes" id="UP000237881">
    <property type="component" value="Unassembled WGS sequence"/>
</dbReference>
<dbReference type="Proteomes" id="UP000239698">
    <property type="component" value="Unassembled WGS sequence"/>
</dbReference>
<dbReference type="AlphaFoldDB" id="A0ABD6W7Y4"/>
<keyword evidence="5" id="KW-1185">Reference proteome</keyword>
<feature type="signal peptide" evidence="1">
    <location>
        <begin position="1"/>
        <end position="26"/>
    </location>
</feature>
<evidence type="ECO:0000313" key="3">
    <source>
        <dbReference type="EMBL" id="PPH75601.1"/>
    </source>
</evidence>
<dbReference type="PROSITE" id="PS51257">
    <property type="entry name" value="PROKAR_LIPOPROTEIN"/>
    <property type="match status" value="1"/>
</dbReference>
<accession>A0ABD6W7Y4</accession>
<reference evidence="4 5" key="1">
    <citation type="submission" date="2018-02" db="EMBL/GenBank/DDBJ databases">
        <title>Bacteriophage NCPPB3778 and a type I-E CRISPR drive the evolution of the US Biological Select Agent, Rathayibacter toxicus.</title>
        <authorList>
            <person name="Davis E.W.II."/>
            <person name="Tabima J.F."/>
            <person name="Weisberg A.J."/>
            <person name="Lopes L.D."/>
            <person name="Wiseman M.S."/>
            <person name="Wiseman M.S."/>
            <person name="Pupko T."/>
            <person name="Belcher M.S."/>
            <person name="Sechler A.J."/>
            <person name="Tancos M.A."/>
            <person name="Schroeder B.K."/>
            <person name="Murray T.D."/>
            <person name="Luster D.G."/>
            <person name="Schneider W.L."/>
            <person name="Rogers E."/>
            <person name="Andreote F.D."/>
            <person name="Grunwald N.J."/>
            <person name="Putnam M.L."/>
            <person name="Chang J.H."/>
        </authorList>
    </citation>
    <scope>NUCLEOTIDE SEQUENCE [LARGE SCALE GENOMIC DNA]</scope>
    <source>
        <strain evidence="3 5">AY1D6</strain>
        <strain evidence="2 4">AY1I9</strain>
    </source>
</reference>
<feature type="chain" id="PRO_5044727293" description="DUF3558 domain-containing protein" evidence="1">
    <location>
        <begin position="27"/>
        <end position="184"/>
    </location>
</feature>
<dbReference type="EMBL" id="PSVT01000023">
    <property type="protein sequence ID" value="PPH75601.1"/>
    <property type="molecule type" value="Genomic_DNA"/>
</dbReference>
<evidence type="ECO:0000256" key="1">
    <source>
        <dbReference type="SAM" id="SignalP"/>
    </source>
</evidence>